<dbReference type="OrthoDB" id="516779at2"/>
<dbReference type="PANTHER" id="PTHR41521:SF4">
    <property type="entry name" value="BLR0684 PROTEIN"/>
    <property type="match status" value="1"/>
</dbReference>
<dbReference type="InterPro" id="IPR011008">
    <property type="entry name" value="Dimeric_a/b-barrel"/>
</dbReference>
<comment type="caution">
    <text evidence="2">The sequence shown here is derived from an EMBL/GenBank/DDBJ whole genome shotgun (WGS) entry which is preliminary data.</text>
</comment>
<dbReference type="SUPFAM" id="SSF54909">
    <property type="entry name" value="Dimeric alpha+beta barrel"/>
    <property type="match status" value="1"/>
</dbReference>
<dbReference type="PANTHER" id="PTHR41521">
    <property type="match status" value="1"/>
</dbReference>
<sequence>MPAYVINDMEVLDPALLDEYKKLSPPTVAQYGGRFLARGGRTEVLEGSWTPRRLVILEFPSIEQARAWAESPEYAPAKALRQRAARSNIVVVEGAAPG</sequence>
<feature type="domain" description="DUF1330" evidence="1">
    <location>
        <begin position="2"/>
        <end position="94"/>
    </location>
</feature>
<organism evidence="2 3">
    <name type="scientific">Ramlibacter rhizophilus</name>
    <dbReference type="NCBI Taxonomy" id="1781167"/>
    <lineage>
        <taxon>Bacteria</taxon>
        <taxon>Pseudomonadati</taxon>
        <taxon>Pseudomonadota</taxon>
        <taxon>Betaproteobacteria</taxon>
        <taxon>Burkholderiales</taxon>
        <taxon>Comamonadaceae</taxon>
        <taxon>Ramlibacter</taxon>
    </lineage>
</organism>
<dbReference type="Gene3D" id="3.30.70.100">
    <property type="match status" value="1"/>
</dbReference>
<reference evidence="2 3" key="1">
    <citation type="submission" date="2019-03" db="EMBL/GenBank/DDBJ databases">
        <title>Ramlibacter rhizophilus CCTCC AB2015357, whole genome shotgun sequence.</title>
        <authorList>
            <person name="Zhang X."/>
            <person name="Feng G."/>
            <person name="Zhu H."/>
        </authorList>
    </citation>
    <scope>NUCLEOTIDE SEQUENCE [LARGE SCALE GENOMIC DNA]</scope>
    <source>
        <strain evidence="2 3">CCTCC AB2015357</strain>
    </source>
</reference>
<dbReference type="AlphaFoldDB" id="A0A4Z0BIL2"/>
<gene>
    <name evidence="2" type="ORF">EZ242_13560</name>
</gene>
<proteinExistence type="predicted"/>
<dbReference type="InterPro" id="IPR010753">
    <property type="entry name" value="DUF1330"/>
</dbReference>
<evidence type="ECO:0000313" key="2">
    <source>
        <dbReference type="EMBL" id="TFY98561.1"/>
    </source>
</evidence>
<dbReference type="EMBL" id="SMLL01000005">
    <property type="protein sequence ID" value="TFY98561.1"/>
    <property type="molecule type" value="Genomic_DNA"/>
</dbReference>
<evidence type="ECO:0000259" key="1">
    <source>
        <dbReference type="Pfam" id="PF07045"/>
    </source>
</evidence>
<dbReference type="Pfam" id="PF07045">
    <property type="entry name" value="DUF1330"/>
    <property type="match status" value="1"/>
</dbReference>
<name>A0A4Z0BIL2_9BURK</name>
<protein>
    <submittedName>
        <fullName evidence="2">DUF1330 domain-containing protein</fullName>
    </submittedName>
</protein>
<dbReference type="Proteomes" id="UP000297564">
    <property type="component" value="Unassembled WGS sequence"/>
</dbReference>
<evidence type="ECO:0000313" key="3">
    <source>
        <dbReference type="Proteomes" id="UP000297564"/>
    </source>
</evidence>
<keyword evidence="3" id="KW-1185">Reference proteome</keyword>
<dbReference type="RefSeq" id="WP_135285712.1">
    <property type="nucleotide sequence ID" value="NZ_SMLL01000005.1"/>
</dbReference>
<accession>A0A4Z0BIL2</accession>